<dbReference type="InterPro" id="IPR036388">
    <property type="entry name" value="WH-like_DNA-bd_sf"/>
</dbReference>
<evidence type="ECO:0000259" key="1">
    <source>
        <dbReference type="PROSITE" id="PS50125"/>
    </source>
</evidence>
<dbReference type="CDD" id="cd07302">
    <property type="entry name" value="CHD"/>
    <property type="match status" value="1"/>
</dbReference>
<dbReference type="GO" id="GO:0004016">
    <property type="term" value="F:adenylate cyclase activity"/>
    <property type="evidence" value="ECO:0007669"/>
    <property type="project" value="UniProtKB-ARBA"/>
</dbReference>
<dbReference type="RefSeq" id="WP_126580400.1">
    <property type="nucleotide sequence ID" value="NZ_BIFR01000001.1"/>
</dbReference>
<sequence length="914" mass="102305">MPDLPTGAVTFLFTDIEGSTTRWERYPEQMRAAVARHDALLRGIMDAHNGVVFKTVGDAFYVVFASATSALMATVAAQQALAEEDWPEAIRPFRVRMALHYGEAELRENDYFGPPLNRVARILSAGHGGQILLSQAVLSLVRDALPADIVVRDMGRHRLKDIQYPVQIFQLLVPGLSEQFPPLKSLDLRPNNLPLQTNSCVGRESELADISKLLCNPQVRVVTLTGPGGIGKTRLGLYVVSTLIETFTGGIWFIELATIRNSEAILPAIFQAMGGYEATPQLTLEHLKERVDGKTLLFFDSVEQIPGADTFVAELLVACPHVKVIVSSRRSLNVKQEYLYSLNPLAVPETRQTPPPEELLQYGAIALFVQQASVARPDFQLQRSNAALVLKICKRLDGLPLALELAAARSKLLSLSAILKRLDRQLQLFAGNEKQQQATLRGTIEWSYLLLNTEEKILLNQLAIFRSGCTLEAIETICPLFEADQNDVFALLRSLIDKSLLRQLEGENDEPRFRMMYIIREYALEQLQKEEESGNLKRRHAHYYLALVERIAPTLTGFEQKSALALLEEEQENIQAALDWFIEEGELVSGLQMVESLWRFWWMHGHLTEGRQWLDALLRSDQIEEVSIPLRVRGLVIASRLASSQQDYEQSSQLATQALALSQDTGDPVSLSAAYTTQAEVAFHKGEYGQATYFLEQSLAIQRAAGKKRDTASLLNNLGNVALQQGDLVRAASLQEESLLLFRQLKDQWAIATVLNSLGEVERRRSNYRQASILYKEGLKLCRSLNYTEGCATALVSLGDIVRFQGDHEQASIFYKESLSLFRELNNRVGITICLQGLAEVAYIQEQLELATRLFAQAEVTAYALESSVLHYEQHTHSATLEQLRTSLDQDSFDGFWTTGQAMTLEEVALEVQK</sequence>
<dbReference type="GO" id="GO:0009190">
    <property type="term" value="P:cyclic nucleotide biosynthetic process"/>
    <property type="evidence" value="ECO:0007669"/>
    <property type="project" value="InterPro"/>
</dbReference>
<evidence type="ECO:0000313" key="2">
    <source>
        <dbReference type="EMBL" id="GCE12814.1"/>
    </source>
</evidence>
<dbReference type="SMART" id="SM00044">
    <property type="entry name" value="CYCc"/>
    <property type="match status" value="1"/>
</dbReference>
<dbReference type="EMBL" id="BIFR01000001">
    <property type="protein sequence ID" value="GCE12814.1"/>
    <property type="molecule type" value="Genomic_DNA"/>
</dbReference>
<keyword evidence="3" id="KW-1185">Reference proteome</keyword>
<dbReference type="SUPFAM" id="SSF52540">
    <property type="entry name" value="P-loop containing nucleoside triphosphate hydrolases"/>
    <property type="match status" value="1"/>
</dbReference>
<dbReference type="OrthoDB" id="33864at2"/>
<protein>
    <recommendedName>
        <fullName evidence="1">Guanylate cyclase domain-containing protein</fullName>
    </recommendedName>
</protein>
<dbReference type="SUPFAM" id="SSF48452">
    <property type="entry name" value="TPR-like"/>
    <property type="match status" value="2"/>
</dbReference>
<dbReference type="AlphaFoldDB" id="A0A402A126"/>
<proteinExistence type="predicted"/>
<organism evidence="2 3">
    <name type="scientific">Tengunoibacter tsumagoiensis</name>
    <dbReference type="NCBI Taxonomy" id="2014871"/>
    <lineage>
        <taxon>Bacteria</taxon>
        <taxon>Bacillati</taxon>
        <taxon>Chloroflexota</taxon>
        <taxon>Ktedonobacteria</taxon>
        <taxon>Ktedonobacterales</taxon>
        <taxon>Dictyobacteraceae</taxon>
        <taxon>Tengunoibacter</taxon>
    </lineage>
</organism>
<dbReference type="Proteomes" id="UP000287352">
    <property type="component" value="Unassembled WGS sequence"/>
</dbReference>
<dbReference type="Pfam" id="PF25872">
    <property type="entry name" value="HTH_77"/>
    <property type="match status" value="1"/>
</dbReference>
<dbReference type="Pfam" id="PF00211">
    <property type="entry name" value="Guanylate_cyc"/>
    <property type="match status" value="1"/>
</dbReference>
<dbReference type="PANTHER" id="PTHR47691:SF3">
    <property type="entry name" value="HTH-TYPE TRANSCRIPTIONAL REGULATOR RV0890C-RELATED"/>
    <property type="match status" value="1"/>
</dbReference>
<dbReference type="InterPro" id="IPR058852">
    <property type="entry name" value="HTH_77"/>
</dbReference>
<dbReference type="Gene3D" id="1.10.10.10">
    <property type="entry name" value="Winged helix-like DNA-binding domain superfamily/Winged helix DNA-binding domain"/>
    <property type="match status" value="1"/>
</dbReference>
<dbReference type="Pfam" id="PF13424">
    <property type="entry name" value="TPR_12"/>
    <property type="match status" value="2"/>
</dbReference>
<dbReference type="InterPro" id="IPR027417">
    <property type="entry name" value="P-loop_NTPase"/>
</dbReference>
<reference evidence="3" key="1">
    <citation type="submission" date="2018-12" db="EMBL/GenBank/DDBJ databases">
        <title>Tengunoibacter tsumagoiensis gen. nov., sp. nov., Dictyobacter kobayashii sp. nov., D. alpinus sp. nov., and D. joshuensis sp. nov. and description of Dictyobacteraceae fam. nov. within the order Ktedonobacterales isolated from Tengu-no-mugimeshi.</title>
        <authorList>
            <person name="Wang C.M."/>
            <person name="Zheng Y."/>
            <person name="Sakai Y."/>
            <person name="Toyoda A."/>
            <person name="Minakuchi Y."/>
            <person name="Abe K."/>
            <person name="Yokota A."/>
            <person name="Yabe S."/>
        </authorList>
    </citation>
    <scope>NUCLEOTIDE SEQUENCE [LARGE SCALE GENOMIC DNA]</scope>
    <source>
        <strain evidence="3">Uno3</strain>
    </source>
</reference>
<dbReference type="PROSITE" id="PS50125">
    <property type="entry name" value="GUANYLATE_CYCLASE_2"/>
    <property type="match status" value="1"/>
</dbReference>
<dbReference type="InterPro" id="IPR019734">
    <property type="entry name" value="TPR_rpt"/>
</dbReference>
<dbReference type="SMART" id="SM00028">
    <property type="entry name" value="TPR"/>
    <property type="match status" value="4"/>
</dbReference>
<dbReference type="GO" id="GO:0035556">
    <property type="term" value="P:intracellular signal transduction"/>
    <property type="evidence" value="ECO:0007669"/>
    <property type="project" value="InterPro"/>
</dbReference>
<dbReference type="InterPro" id="IPR029787">
    <property type="entry name" value="Nucleotide_cyclase"/>
</dbReference>
<evidence type="ECO:0000313" key="3">
    <source>
        <dbReference type="Proteomes" id="UP000287352"/>
    </source>
</evidence>
<dbReference type="Gene3D" id="3.40.50.300">
    <property type="entry name" value="P-loop containing nucleotide triphosphate hydrolases"/>
    <property type="match status" value="1"/>
</dbReference>
<dbReference type="PANTHER" id="PTHR47691">
    <property type="entry name" value="REGULATOR-RELATED"/>
    <property type="match status" value="1"/>
</dbReference>
<dbReference type="SUPFAM" id="SSF55073">
    <property type="entry name" value="Nucleotide cyclase"/>
    <property type="match status" value="1"/>
</dbReference>
<name>A0A402A126_9CHLR</name>
<accession>A0A402A126</accession>
<gene>
    <name evidence="2" type="ORF">KTT_26730</name>
</gene>
<dbReference type="InterPro" id="IPR011990">
    <property type="entry name" value="TPR-like_helical_dom_sf"/>
</dbReference>
<dbReference type="Gene3D" id="3.30.70.1230">
    <property type="entry name" value="Nucleotide cyclase"/>
    <property type="match status" value="1"/>
</dbReference>
<dbReference type="InterPro" id="IPR001054">
    <property type="entry name" value="A/G_cyclase"/>
</dbReference>
<dbReference type="Gene3D" id="1.25.40.10">
    <property type="entry name" value="Tetratricopeptide repeat domain"/>
    <property type="match status" value="1"/>
</dbReference>
<feature type="domain" description="Guanylate cyclase" evidence="1">
    <location>
        <begin position="10"/>
        <end position="123"/>
    </location>
</feature>
<comment type="caution">
    <text evidence="2">The sequence shown here is derived from an EMBL/GenBank/DDBJ whole genome shotgun (WGS) entry which is preliminary data.</text>
</comment>